<comment type="catalytic activity">
    <reaction evidence="4">
        <text>2 GTP = 3',3'-c-di-GMP + 2 diphosphate</text>
        <dbReference type="Rhea" id="RHEA:24898"/>
        <dbReference type="ChEBI" id="CHEBI:33019"/>
        <dbReference type="ChEBI" id="CHEBI:37565"/>
        <dbReference type="ChEBI" id="CHEBI:58805"/>
        <dbReference type="EC" id="2.7.7.65"/>
    </reaction>
</comment>
<dbReference type="PROSITE" id="PS50887">
    <property type="entry name" value="GGDEF"/>
    <property type="match status" value="1"/>
</dbReference>
<organism evidence="7 8">
    <name type="scientific">Ewingella americana</name>
    <dbReference type="NCBI Taxonomy" id="41202"/>
    <lineage>
        <taxon>Bacteria</taxon>
        <taxon>Pseudomonadati</taxon>
        <taxon>Pseudomonadota</taxon>
        <taxon>Gammaproteobacteria</taxon>
        <taxon>Enterobacterales</taxon>
        <taxon>Yersiniaceae</taxon>
        <taxon>Ewingella</taxon>
    </lineage>
</organism>
<dbReference type="EMBL" id="RCZD01000005">
    <property type="protein sequence ID" value="TPG61999.1"/>
    <property type="molecule type" value="Genomic_DNA"/>
</dbReference>
<accession>A0A502GIJ4</accession>
<evidence type="ECO:0000256" key="1">
    <source>
        <dbReference type="ARBA" id="ARBA00001946"/>
    </source>
</evidence>
<feature type="transmembrane region" description="Helical" evidence="5">
    <location>
        <begin position="147"/>
        <end position="165"/>
    </location>
</feature>
<dbReference type="GO" id="GO:0052621">
    <property type="term" value="F:diguanylate cyclase activity"/>
    <property type="evidence" value="ECO:0007669"/>
    <property type="project" value="UniProtKB-EC"/>
</dbReference>
<evidence type="ECO:0000313" key="8">
    <source>
        <dbReference type="Proteomes" id="UP000317663"/>
    </source>
</evidence>
<evidence type="ECO:0000256" key="2">
    <source>
        <dbReference type="ARBA" id="ARBA00004665"/>
    </source>
</evidence>
<feature type="transmembrane region" description="Helical" evidence="5">
    <location>
        <begin position="70"/>
        <end position="88"/>
    </location>
</feature>
<keyword evidence="5" id="KW-1133">Transmembrane helix</keyword>
<dbReference type="Gene3D" id="3.30.70.270">
    <property type="match status" value="1"/>
</dbReference>
<dbReference type="Proteomes" id="UP000317663">
    <property type="component" value="Unassembled WGS sequence"/>
</dbReference>
<dbReference type="PANTHER" id="PTHR45138">
    <property type="entry name" value="REGULATORY COMPONENTS OF SENSORY TRANSDUCTION SYSTEM"/>
    <property type="match status" value="1"/>
</dbReference>
<sequence length="372" mass="41981">MIFHSYNDLLKSKHRLSMLLFFFLNSASALFAILNPALKTLKTTFPLAMIGIFCALGLIFTYFNSKNGPFRLNICSIIVGALWAWHISLRFDQIGHTDNSFLLVSLLSVFFISAIALSDNFLAFCLHAAPSSIAVIFLDDFNHTSKILFTIALPLIGLSMHHFMLKRSDAFTRRMVANLYSEREKFSDLSMIDPLTGLYNRRGLQNKLETLLSQPDDSHYVMLLDIDHFKAYNDNYGHSMGDQALVRVSAAIRDAVRSRDIVVRYGGEEFLVVMSNVNQEHAMRMAERIQDEVLGLNISHHFNVHVSTNVTVSAGLAALINGDFAEALSAADKSLYLAKNSGRNKIFYAWEQAAVKQEKIELYNPLQRNKNQ</sequence>
<dbReference type="GO" id="GO:0005886">
    <property type="term" value="C:plasma membrane"/>
    <property type="evidence" value="ECO:0007669"/>
    <property type="project" value="TreeGrafter"/>
</dbReference>
<dbReference type="Pfam" id="PF00990">
    <property type="entry name" value="GGDEF"/>
    <property type="match status" value="1"/>
</dbReference>
<feature type="transmembrane region" description="Helical" evidence="5">
    <location>
        <begin position="100"/>
        <end position="117"/>
    </location>
</feature>
<dbReference type="FunFam" id="3.30.70.270:FF:000001">
    <property type="entry name" value="Diguanylate cyclase domain protein"/>
    <property type="match status" value="1"/>
</dbReference>
<comment type="pathway">
    <text evidence="2">Purine metabolism; 3',5'-cyclic di-GMP biosynthesis.</text>
</comment>
<dbReference type="InterPro" id="IPR000160">
    <property type="entry name" value="GGDEF_dom"/>
</dbReference>
<proteinExistence type="predicted"/>
<protein>
    <recommendedName>
        <fullName evidence="3">diguanylate cyclase</fullName>
        <ecNumber evidence="3">2.7.7.65</ecNumber>
    </recommendedName>
</protein>
<dbReference type="SUPFAM" id="SSF55073">
    <property type="entry name" value="Nucleotide cyclase"/>
    <property type="match status" value="1"/>
</dbReference>
<keyword evidence="8" id="KW-1185">Reference proteome</keyword>
<dbReference type="CDD" id="cd01949">
    <property type="entry name" value="GGDEF"/>
    <property type="match status" value="1"/>
</dbReference>
<dbReference type="InterPro" id="IPR043128">
    <property type="entry name" value="Rev_trsase/Diguanyl_cyclase"/>
</dbReference>
<dbReference type="EC" id="2.7.7.65" evidence="3"/>
<feature type="domain" description="GGDEF" evidence="6">
    <location>
        <begin position="217"/>
        <end position="351"/>
    </location>
</feature>
<reference evidence="7 8" key="1">
    <citation type="journal article" date="2019" name="Environ. Microbiol.">
        <title>Species interactions and distinct microbial communities in high Arctic permafrost affected cryosols are associated with the CH4 and CO2 gas fluxes.</title>
        <authorList>
            <person name="Altshuler I."/>
            <person name="Hamel J."/>
            <person name="Turney S."/>
            <person name="Magnuson E."/>
            <person name="Levesque R."/>
            <person name="Greer C."/>
            <person name="Whyte L.G."/>
        </authorList>
    </citation>
    <scope>NUCLEOTIDE SEQUENCE [LARGE SCALE GENOMIC DNA]</scope>
    <source>
        <strain evidence="7 8">E4</strain>
    </source>
</reference>
<keyword evidence="5" id="KW-0472">Membrane</keyword>
<dbReference type="SMART" id="SM00267">
    <property type="entry name" value="GGDEF"/>
    <property type="match status" value="1"/>
</dbReference>
<evidence type="ECO:0000259" key="6">
    <source>
        <dbReference type="PROSITE" id="PS50887"/>
    </source>
</evidence>
<evidence type="ECO:0000256" key="5">
    <source>
        <dbReference type="SAM" id="Phobius"/>
    </source>
</evidence>
<dbReference type="NCBIfam" id="TIGR00254">
    <property type="entry name" value="GGDEF"/>
    <property type="match status" value="1"/>
</dbReference>
<dbReference type="OrthoDB" id="9812260at2"/>
<name>A0A502GIJ4_9GAMM</name>
<evidence type="ECO:0000256" key="3">
    <source>
        <dbReference type="ARBA" id="ARBA00012528"/>
    </source>
</evidence>
<evidence type="ECO:0000313" key="7">
    <source>
        <dbReference type="EMBL" id="TPG61999.1"/>
    </source>
</evidence>
<gene>
    <name evidence="7" type="ORF">EAH77_11165</name>
</gene>
<dbReference type="InterPro" id="IPR029787">
    <property type="entry name" value="Nucleotide_cyclase"/>
</dbReference>
<dbReference type="PANTHER" id="PTHR45138:SF9">
    <property type="entry name" value="DIGUANYLATE CYCLASE DGCM-RELATED"/>
    <property type="match status" value="1"/>
</dbReference>
<keyword evidence="5" id="KW-0812">Transmembrane</keyword>
<feature type="transmembrane region" description="Helical" evidence="5">
    <location>
        <begin position="45"/>
        <end position="63"/>
    </location>
</feature>
<dbReference type="RefSeq" id="WP_140472600.1">
    <property type="nucleotide sequence ID" value="NZ_RCZD01000005.1"/>
</dbReference>
<dbReference type="AlphaFoldDB" id="A0A502GIJ4"/>
<comment type="cofactor">
    <cofactor evidence="1">
        <name>Mg(2+)</name>
        <dbReference type="ChEBI" id="CHEBI:18420"/>
    </cofactor>
</comment>
<evidence type="ECO:0000256" key="4">
    <source>
        <dbReference type="ARBA" id="ARBA00034247"/>
    </source>
</evidence>
<dbReference type="GO" id="GO:0043709">
    <property type="term" value="P:cell adhesion involved in single-species biofilm formation"/>
    <property type="evidence" value="ECO:0007669"/>
    <property type="project" value="TreeGrafter"/>
</dbReference>
<comment type="caution">
    <text evidence="7">The sequence shown here is derived from an EMBL/GenBank/DDBJ whole genome shotgun (WGS) entry which is preliminary data.</text>
</comment>
<dbReference type="GO" id="GO:1902201">
    <property type="term" value="P:negative regulation of bacterial-type flagellum-dependent cell motility"/>
    <property type="evidence" value="ECO:0007669"/>
    <property type="project" value="TreeGrafter"/>
</dbReference>
<dbReference type="InterPro" id="IPR050469">
    <property type="entry name" value="Diguanylate_Cyclase"/>
</dbReference>